<reference evidence="2 3" key="1">
    <citation type="journal article" date="2020" name="ISME J.">
        <title>Comparative genomics reveals insights into cyanobacterial evolution and habitat adaptation.</title>
        <authorList>
            <person name="Chen M.Y."/>
            <person name="Teng W.K."/>
            <person name="Zhao L."/>
            <person name="Hu C.X."/>
            <person name="Zhou Y.K."/>
            <person name="Han B.P."/>
            <person name="Song L.R."/>
            <person name="Shu W.S."/>
        </authorList>
    </citation>
    <scope>NUCLEOTIDE SEQUENCE [LARGE SCALE GENOMIC DNA]</scope>
    <source>
        <strain evidence="2 3">FACHB-119</strain>
    </source>
</reference>
<organism evidence="2 3">
    <name type="scientific">Anabaena azotica FACHB-119</name>
    <dbReference type="NCBI Taxonomy" id="947527"/>
    <lineage>
        <taxon>Bacteria</taxon>
        <taxon>Bacillati</taxon>
        <taxon>Cyanobacteriota</taxon>
        <taxon>Cyanophyceae</taxon>
        <taxon>Nostocales</taxon>
        <taxon>Nostocaceae</taxon>
        <taxon>Anabaena</taxon>
        <taxon>Anabaena azotica</taxon>
    </lineage>
</organism>
<gene>
    <name evidence="2" type="ORF">H6G83_16150</name>
</gene>
<evidence type="ECO:0000256" key="1">
    <source>
        <dbReference type="ARBA" id="ARBA00022649"/>
    </source>
</evidence>
<proteinExistence type="predicted"/>
<dbReference type="Proteomes" id="UP000661112">
    <property type="component" value="Unassembled WGS sequence"/>
</dbReference>
<name>A0ABR8D5A3_9NOST</name>
<dbReference type="InterPro" id="IPR007712">
    <property type="entry name" value="RelE/ParE_toxin"/>
</dbReference>
<sequence length="116" mass="13589">MAYQIEISPTAVADIESIFLWIKEDSPENAYRWVRGCYEIMLTLENFPRRCALAIESEYMGIEVRQLLYKKQFNILFTVSEAVDEEQGIVRIHRVRRCSQQTLQSIDQLLGDEPET</sequence>
<dbReference type="Gene3D" id="3.30.2310.20">
    <property type="entry name" value="RelE-like"/>
    <property type="match status" value="1"/>
</dbReference>
<dbReference type="RefSeq" id="WP_190474066.1">
    <property type="nucleotide sequence ID" value="NZ_JACJSG010000020.1"/>
</dbReference>
<protein>
    <submittedName>
        <fullName evidence="2">Type II toxin-antitoxin system RelE/ParE family toxin</fullName>
    </submittedName>
</protein>
<accession>A0ABR8D5A3</accession>
<dbReference type="Pfam" id="PF05016">
    <property type="entry name" value="ParE_toxin"/>
    <property type="match status" value="1"/>
</dbReference>
<keyword evidence="3" id="KW-1185">Reference proteome</keyword>
<evidence type="ECO:0000313" key="2">
    <source>
        <dbReference type="EMBL" id="MBD2502126.1"/>
    </source>
</evidence>
<evidence type="ECO:0000313" key="3">
    <source>
        <dbReference type="Proteomes" id="UP000661112"/>
    </source>
</evidence>
<comment type="caution">
    <text evidence="2">The sequence shown here is derived from an EMBL/GenBank/DDBJ whole genome shotgun (WGS) entry which is preliminary data.</text>
</comment>
<dbReference type="InterPro" id="IPR035093">
    <property type="entry name" value="RelE/ParE_toxin_dom_sf"/>
</dbReference>
<keyword evidence="1" id="KW-1277">Toxin-antitoxin system</keyword>
<dbReference type="EMBL" id="JACJSG010000020">
    <property type="protein sequence ID" value="MBD2502126.1"/>
    <property type="molecule type" value="Genomic_DNA"/>
</dbReference>